<dbReference type="InterPro" id="IPR020594">
    <property type="entry name" value="Ribosomal_bL9_bac/chp"/>
</dbReference>
<dbReference type="Gene3D" id="3.40.5.10">
    <property type="entry name" value="Ribosomal protein L9, N-terminal domain"/>
    <property type="match status" value="1"/>
</dbReference>
<dbReference type="Proteomes" id="UP000294344">
    <property type="component" value="Chromosome"/>
</dbReference>
<dbReference type="SUPFAM" id="SSF55653">
    <property type="entry name" value="Ribosomal protein L9 C-domain"/>
    <property type="match status" value="1"/>
</dbReference>
<evidence type="ECO:0000313" key="11">
    <source>
        <dbReference type="Proteomes" id="UP000294344"/>
    </source>
</evidence>
<dbReference type="NCBIfam" id="TIGR00158">
    <property type="entry name" value="L9"/>
    <property type="match status" value="1"/>
</dbReference>
<dbReference type="InterPro" id="IPR036791">
    <property type="entry name" value="Ribosomal_bL9_C_sf"/>
</dbReference>
<keyword evidence="3 7" id="KW-0694">RNA-binding</keyword>
<evidence type="ECO:0000313" key="10">
    <source>
        <dbReference type="EMBL" id="VFP81651.1"/>
    </source>
</evidence>
<dbReference type="HAMAP" id="MF_00503">
    <property type="entry name" value="Ribosomal_bL9"/>
    <property type="match status" value="1"/>
</dbReference>
<protein>
    <recommendedName>
        <fullName evidence="6 7">Large ribosomal subunit protein bL9</fullName>
    </recommendedName>
</protein>
<dbReference type="Gene3D" id="3.10.430.100">
    <property type="entry name" value="Ribosomal protein L9, C-terminal domain"/>
    <property type="match status" value="1"/>
</dbReference>
<dbReference type="PANTHER" id="PTHR21368">
    <property type="entry name" value="50S RIBOSOMAL PROTEIN L9"/>
    <property type="match status" value="1"/>
</dbReference>
<dbReference type="SUPFAM" id="SSF55658">
    <property type="entry name" value="L9 N-domain-like"/>
    <property type="match status" value="1"/>
</dbReference>
<dbReference type="GO" id="GO:0019843">
    <property type="term" value="F:rRNA binding"/>
    <property type="evidence" value="ECO:0007669"/>
    <property type="project" value="UniProtKB-UniRule"/>
</dbReference>
<dbReference type="InterPro" id="IPR020069">
    <property type="entry name" value="Ribosomal_bL9_C"/>
</dbReference>
<organism evidence="10 11">
    <name type="scientific">Buchnera aphidicola</name>
    <name type="common">Cinara curvipes</name>
    <dbReference type="NCBI Taxonomy" id="2518975"/>
    <lineage>
        <taxon>Bacteria</taxon>
        <taxon>Pseudomonadati</taxon>
        <taxon>Pseudomonadota</taxon>
        <taxon>Gammaproteobacteria</taxon>
        <taxon>Enterobacterales</taxon>
        <taxon>Erwiniaceae</taxon>
        <taxon>Buchnera</taxon>
    </lineage>
</organism>
<evidence type="ECO:0000256" key="5">
    <source>
        <dbReference type="ARBA" id="ARBA00023274"/>
    </source>
</evidence>
<keyword evidence="4 7" id="KW-0689">Ribosomal protein</keyword>
<sequence>MKVILLNTIEKLGKKGQIIFVKNGYARNYLIPTNKVLLATLSNIKIFEQNRILEEKQESEKIKKATKKINSMNLIGAIIFFMKSSEKKKIFGSIGIKDIIKQLSLIGIFVQKSEIKLPQGLLRYLGIHEVIFTPYKNISTVFKVVILSK</sequence>
<dbReference type="GO" id="GO:0005840">
    <property type="term" value="C:ribosome"/>
    <property type="evidence" value="ECO:0007669"/>
    <property type="project" value="UniProtKB-KW"/>
</dbReference>
<dbReference type="InterPro" id="IPR000244">
    <property type="entry name" value="Ribosomal_bL9"/>
</dbReference>
<comment type="similarity">
    <text evidence="1 7">Belongs to the bacterial ribosomal protein bL9 family.</text>
</comment>
<dbReference type="InterPro" id="IPR036935">
    <property type="entry name" value="Ribosomal_bL9_N_sf"/>
</dbReference>
<feature type="domain" description="Large ribosomal subunit protein bL9 C-terminal" evidence="9">
    <location>
        <begin position="63"/>
        <end position="146"/>
    </location>
</feature>
<evidence type="ECO:0000256" key="7">
    <source>
        <dbReference type="HAMAP-Rule" id="MF_00503"/>
    </source>
</evidence>
<dbReference type="AlphaFoldDB" id="A0A451D723"/>
<accession>A0A451D723</accession>
<dbReference type="Pfam" id="PF03948">
    <property type="entry name" value="Ribosomal_L9_C"/>
    <property type="match status" value="1"/>
</dbReference>
<dbReference type="InterPro" id="IPR009027">
    <property type="entry name" value="Ribosomal_bL9/RNase_H1_N"/>
</dbReference>
<dbReference type="GO" id="GO:0006412">
    <property type="term" value="P:translation"/>
    <property type="evidence" value="ECO:0007669"/>
    <property type="project" value="UniProtKB-UniRule"/>
</dbReference>
<dbReference type="OrthoDB" id="9788336at2"/>
<gene>
    <name evidence="7 10" type="primary">rplI</name>
    <name evidence="10" type="ORF">BUCICURV3402_379</name>
</gene>
<dbReference type="EMBL" id="LR217710">
    <property type="protein sequence ID" value="VFP81651.1"/>
    <property type="molecule type" value="Genomic_DNA"/>
</dbReference>
<evidence type="ECO:0000256" key="4">
    <source>
        <dbReference type="ARBA" id="ARBA00022980"/>
    </source>
</evidence>
<evidence type="ECO:0000259" key="8">
    <source>
        <dbReference type="Pfam" id="PF01281"/>
    </source>
</evidence>
<dbReference type="InterPro" id="IPR020070">
    <property type="entry name" value="Ribosomal_bL9_N"/>
</dbReference>
<name>A0A451D723_9GAMM</name>
<feature type="domain" description="Ribosomal protein L9" evidence="8">
    <location>
        <begin position="1"/>
        <end position="47"/>
    </location>
</feature>
<keyword evidence="5 7" id="KW-0687">Ribonucleoprotein</keyword>
<evidence type="ECO:0000256" key="3">
    <source>
        <dbReference type="ARBA" id="ARBA00022884"/>
    </source>
</evidence>
<evidence type="ECO:0000259" key="9">
    <source>
        <dbReference type="Pfam" id="PF03948"/>
    </source>
</evidence>
<dbReference type="GO" id="GO:0003735">
    <property type="term" value="F:structural constituent of ribosome"/>
    <property type="evidence" value="ECO:0007669"/>
    <property type="project" value="InterPro"/>
</dbReference>
<reference evidence="10 11" key="1">
    <citation type="submission" date="2019-02" db="EMBL/GenBank/DDBJ databases">
        <authorList>
            <person name="Manzano-Marin A."/>
            <person name="Manzano-Marin A."/>
        </authorList>
    </citation>
    <scope>NUCLEOTIDE SEQUENCE [LARGE SCALE GENOMIC DNA]</scope>
    <source>
        <strain evidence="10 11">BuCicurvipes</strain>
    </source>
</reference>
<dbReference type="RefSeq" id="WP_154029406.1">
    <property type="nucleotide sequence ID" value="NZ_LR217710.1"/>
</dbReference>
<keyword evidence="2 7" id="KW-0699">rRNA-binding</keyword>
<dbReference type="Pfam" id="PF01281">
    <property type="entry name" value="Ribosomal_L9_N"/>
    <property type="match status" value="1"/>
</dbReference>
<evidence type="ECO:0000256" key="1">
    <source>
        <dbReference type="ARBA" id="ARBA00010605"/>
    </source>
</evidence>
<proteinExistence type="inferred from homology"/>
<comment type="function">
    <text evidence="7">Binds to the 23S rRNA.</text>
</comment>
<dbReference type="GO" id="GO:1990904">
    <property type="term" value="C:ribonucleoprotein complex"/>
    <property type="evidence" value="ECO:0007669"/>
    <property type="project" value="UniProtKB-KW"/>
</dbReference>
<evidence type="ECO:0000256" key="2">
    <source>
        <dbReference type="ARBA" id="ARBA00022730"/>
    </source>
</evidence>
<evidence type="ECO:0000256" key="6">
    <source>
        <dbReference type="ARBA" id="ARBA00035292"/>
    </source>
</evidence>